<reference evidence="2" key="1">
    <citation type="submission" date="2021-04" db="EMBL/GenBank/DDBJ databases">
        <title>Isolation and polyphasic classification of algal microorganism.</title>
        <authorList>
            <person name="Wang S."/>
        </authorList>
    </citation>
    <scope>NUCLEOTIDE SEQUENCE</scope>
    <source>
        <strain evidence="2">720a</strain>
    </source>
</reference>
<keyword evidence="1" id="KW-0472">Membrane</keyword>
<feature type="transmembrane region" description="Helical" evidence="1">
    <location>
        <begin position="118"/>
        <end position="145"/>
    </location>
</feature>
<dbReference type="RefSeq" id="WP_166530769.1">
    <property type="nucleotide sequence ID" value="NZ_JAGSOT010000059.1"/>
</dbReference>
<feature type="transmembrane region" description="Helical" evidence="1">
    <location>
        <begin position="75"/>
        <end position="97"/>
    </location>
</feature>
<comment type="caution">
    <text evidence="2">The sequence shown here is derived from an EMBL/GenBank/DDBJ whole genome shotgun (WGS) entry which is preliminary data.</text>
</comment>
<sequence>MKSYLKLTSFELSRFFKLYLVLIAITIISQIIGVIVYSNRYLNEMNKVIYEEQMPKAEFLEVYGRSSLFDLTQTLWFLGPIALCVVALIFYVFFIWYRDWFGKNTFIYRLLMLPTARINVFFAKATSIFLMVLGLIALQIVLLFIENMIYQWMVPNEFRTDMAVSQVIQNFRYLNIIIPTTITKLILSYGVGFMAVFIIFTGILLERSYRWKGIFLGIGYCAIAAAVFVLPIIIQELLQKNYLYLVELIIIEVILGLFLAACSIWLSSFLLKHRITV</sequence>
<evidence type="ECO:0000256" key="1">
    <source>
        <dbReference type="SAM" id="Phobius"/>
    </source>
</evidence>
<name>A0A941IBA7_9BACI</name>
<dbReference type="AlphaFoldDB" id="A0A941IBA7"/>
<evidence type="ECO:0000313" key="2">
    <source>
        <dbReference type="EMBL" id="MBR7797538.1"/>
    </source>
</evidence>
<accession>A0A941IBA7</accession>
<evidence type="ECO:0000313" key="3">
    <source>
        <dbReference type="Proteomes" id="UP000675284"/>
    </source>
</evidence>
<keyword evidence="1" id="KW-0812">Transmembrane</keyword>
<proteinExistence type="predicted"/>
<feature type="transmembrane region" description="Helical" evidence="1">
    <location>
        <begin position="214"/>
        <end position="234"/>
    </location>
</feature>
<feature type="transmembrane region" description="Helical" evidence="1">
    <location>
        <begin position="246"/>
        <end position="271"/>
    </location>
</feature>
<feature type="transmembrane region" description="Helical" evidence="1">
    <location>
        <begin position="186"/>
        <end position="205"/>
    </location>
</feature>
<keyword evidence="1" id="KW-1133">Transmembrane helix</keyword>
<organism evidence="2 3">
    <name type="scientific">Virgibacillus salarius</name>
    <dbReference type="NCBI Taxonomy" id="447199"/>
    <lineage>
        <taxon>Bacteria</taxon>
        <taxon>Bacillati</taxon>
        <taxon>Bacillota</taxon>
        <taxon>Bacilli</taxon>
        <taxon>Bacillales</taxon>
        <taxon>Bacillaceae</taxon>
        <taxon>Virgibacillus</taxon>
    </lineage>
</organism>
<protein>
    <recommendedName>
        <fullName evidence="4">ABC-2 family transporter protein</fullName>
    </recommendedName>
</protein>
<dbReference type="Proteomes" id="UP000675284">
    <property type="component" value="Unassembled WGS sequence"/>
</dbReference>
<dbReference type="EMBL" id="JAGSOT010000059">
    <property type="protein sequence ID" value="MBR7797538.1"/>
    <property type="molecule type" value="Genomic_DNA"/>
</dbReference>
<evidence type="ECO:0008006" key="4">
    <source>
        <dbReference type="Google" id="ProtNLM"/>
    </source>
</evidence>
<keyword evidence="3" id="KW-1185">Reference proteome</keyword>
<gene>
    <name evidence="2" type="ORF">KCX74_16025</name>
</gene>
<feature type="transmembrane region" description="Helical" evidence="1">
    <location>
        <begin position="16"/>
        <end position="37"/>
    </location>
</feature>